<keyword evidence="5" id="KW-1185">Reference proteome</keyword>
<feature type="signal peptide" evidence="3">
    <location>
        <begin position="1"/>
        <end position="16"/>
    </location>
</feature>
<accession>A0ABR2HEM8</accession>
<name>A0ABR2HEM8_9EUKA</name>
<feature type="transmembrane region" description="Helical" evidence="2">
    <location>
        <begin position="965"/>
        <end position="989"/>
    </location>
</feature>
<feature type="chain" id="PRO_5045758309" evidence="3">
    <location>
        <begin position="17"/>
        <end position="1018"/>
    </location>
</feature>
<evidence type="ECO:0000313" key="5">
    <source>
        <dbReference type="Proteomes" id="UP001470230"/>
    </source>
</evidence>
<sequence length="1018" mass="108810">MLQLFSLFTIFILCQDSIFDISIASIDVHESENSSSWLVSYNNINESFISLNKDETLIICGETSKNTVYVHGNGNHNSSELNIMLDKFTIYDNNSSKNLKFPFYFEDLHSANIFILLNSSITISTQTSAFYISTNCRNCSLSIEGVKSDNAINIFATDSSSDTFIINSFSHIYLRNLQLLSYTLNDHREVKKFASAEHSNIFYGIIGETVLIEDCKLIIESQLISIGGDRCSCVQIISSSVDVHSDGSTCIGSTSSEPLDVEIFNSTINILSKKDGGSIGNRQVDSGHLSIEKSRITGQSSGSQFSTIGFFKQIDIEDSSVSVYSIRGLCAIGGSAVYSLESEVEINIKNSYVKGYSSGQAASIGCTEQMTASIIIFNSTVSATNSNANGRSGSGIGGSNMSCVRLIEINHSNVTGLSNSDGAPIGSGGNKGRFILIRVSNNSNVTCENRGHTQCSAAGIGGYCGGSIEIYDSRIEAISGDQGAGIGGSHLSNVDNIIIERSVINSSSKSTGAAIGAAGGGYVLQGIFICDSIVFAFSGIHNGCANGAAIGGGWYTGGGLIDIRRSSITAIAGVFGSAAAIGGGLMGDPGDIFITDSYVYAQSALNGTSKEWSTMAGAGIGSGGTVKEATGTFPSKGTIHINHSIVIAKGGSVIDSTLKKFPLEAGSAIGYGGTTVYSRDRFYPLNITITNDSIVYAYGGNATGPSIAAAPAISGGGHFKYMQQGTVLIEDSFVHAVSGYNKDNLNRGHSNFGYSWNPLSEPEGTQANDDNMTGEFIVRGNSTVIASHSPDDNITIPVIIESFQVEGKEANIEFHSTNVSSFSVHRLHSKSSYIVTLSNISEYQNSTIKIQKKDELFQKKINVLPNDKAITFSLPSSGVYNVFVMTNNVEKEIENFDGRPFKINEGFNVFDNFLIKITQTTSLSYYQTPSRSESPSQSFVITSVISPSKSEIDINNDDIDINEKVIFVICLCVGIPLVIGIIVFVLVVVHDIKKKLDDKNSDIADLKKNLVESKIEIL</sequence>
<dbReference type="EMBL" id="JAPFFF010000030">
    <property type="protein sequence ID" value="KAK8845885.1"/>
    <property type="molecule type" value="Genomic_DNA"/>
</dbReference>
<evidence type="ECO:0000256" key="2">
    <source>
        <dbReference type="SAM" id="Phobius"/>
    </source>
</evidence>
<evidence type="ECO:0000256" key="1">
    <source>
        <dbReference type="SAM" id="Coils"/>
    </source>
</evidence>
<organism evidence="4 5">
    <name type="scientific">Tritrichomonas musculus</name>
    <dbReference type="NCBI Taxonomy" id="1915356"/>
    <lineage>
        <taxon>Eukaryota</taxon>
        <taxon>Metamonada</taxon>
        <taxon>Parabasalia</taxon>
        <taxon>Tritrichomonadida</taxon>
        <taxon>Tritrichomonadidae</taxon>
        <taxon>Tritrichomonas</taxon>
    </lineage>
</organism>
<keyword evidence="3" id="KW-0732">Signal</keyword>
<comment type="caution">
    <text evidence="4">The sequence shown here is derived from an EMBL/GenBank/DDBJ whole genome shotgun (WGS) entry which is preliminary data.</text>
</comment>
<reference evidence="4 5" key="1">
    <citation type="submission" date="2024-04" db="EMBL/GenBank/DDBJ databases">
        <title>Tritrichomonas musculus Genome.</title>
        <authorList>
            <person name="Alves-Ferreira E."/>
            <person name="Grigg M."/>
            <person name="Lorenzi H."/>
            <person name="Galac M."/>
        </authorList>
    </citation>
    <scope>NUCLEOTIDE SEQUENCE [LARGE SCALE GENOMIC DNA]</scope>
    <source>
        <strain evidence="4 5">EAF2021</strain>
    </source>
</reference>
<keyword evidence="2" id="KW-1133">Transmembrane helix</keyword>
<dbReference type="Proteomes" id="UP001470230">
    <property type="component" value="Unassembled WGS sequence"/>
</dbReference>
<gene>
    <name evidence="4" type="ORF">M9Y10_020812</name>
</gene>
<evidence type="ECO:0000313" key="4">
    <source>
        <dbReference type="EMBL" id="KAK8845885.1"/>
    </source>
</evidence>
<keyword evidence="1" id="KW-0175">Coiled coil</keyword>
<keyword evidence="2" id="KW-0812">Transmembrane</keyword>
<feature type="coiled-coil region" evidence="1">
    <location>
        <begin position="989"/>
        <end position="1016"/>
    </location>
</feature>
<evidence type="ECO:0000256" key="3">
    <source>
        <dbReference type="SAM" id="SignalP"/>
    </source>
</evidence>
<protein>
    <submittedName>
        <fullName evidence="4">Uncharacterized protein</fullName>
    </submittedName>
</protein>
<keyword evidence="2" id="KW-0472">Membrane</keyword>
<proteinExistence type="predicted"/>